<feature type="domain" description="Glycosyl hydrolase family 32 N-terminal" evidence="4">
    <location>
        <begin position="68"/>
        <end position="179"/>
    </location>
</feature>
<dbReference type="OrthoDB" id="9794572at2"/>
<keyword evidence="3" id="KW-0326">Glycosidase</keyword>
<evidence type="ECO:0000256" key="1">
    <source>
        <dbReference type="ARBA" id="ARBA00009902"/>
    </source>
</evidence>
<dbReference type="Pfam" id="PF00251">
    <property type="entry name" value="Glyco_hydro_32N"/>
    <property type="match status" value="1"/>
</dbReference>
<dbReference type="AlphaFoldDB" id="A0A1M6E1F7"/>
<gene>
    <name evidence="5" type="ORF">SAMN05444280_10624</name>
</gene>
<sequence>MTQRLISFISFLLIHIILFSLTILAEDGKDNLPQVTIPRADEWSREQVVLEAGPKGSWDARLYGQISPCTVVKKNGTWLLYYIGANGNRTTDGGPANRSLGVATSTDGIHFKKFEKNPILTHQPQNNPEEGVFSAGAILDNNSDILLYFGATLASNPTTESVQCNAGLASSNDGFHFENQGYVFSWNDSQVWGHGDEISPIGAFRAGEIFNVYYIAKSAEVSWGLGVARGDSPSDFSRFIKVQDEQRDIIGGCDPIRISNDSIALFVVKDFSANTIEVLTAHVDHPEKLTGPVRKYSVFRPNYRHTTVYLDRERKMWFMYQSTDQPENGNKIVVRTAPMKLVDSKK</sequence>
<evidence type="ECO:0000259" key="4">
    <source>
        <dbReference type="Pfam" id="PF00251"/>
    </source>
</evidence>
<dbReference type="InterPro" id="IPR023296">
    <property type="entry name" value="Glyco_hydro_beta-prop_sf"/>
</dbReference>
<dbReference type="Proteomes" id="UP000184050">
    <property type="component" value="Unassembled WGS sequence"/>
</dbReference>
<keyword evidence="2 5" id="KW-0378">Hydrolase</keyword>
<evidence type="ECO:0000313" key="6">
    <source>
        <dbReference type="Proteomes" id="UP000184050"/>
    </source>
</evidence>
<comment type="similarity">
    <text evidence="1">Belongs to the glycosyl hydrolase 32 family.</text>
</comment>
<dbReference type="EMBL" id="FQZE01000006">
    <property type="protein sequence ID" value="SHI79354.1"/>
    <property type="molecule type" value="Genomic_DNA"/>
</dbReference>
<keyword evidence="6" id="KW-1185">Reference proteome</keyword>
<dbReference type="GO" id="GO:0016798">
    <property type="term" value="F:hydrolase activity, acting on glycosyl bonds"/>
    <property type="evidence" value="ECO:0007669"/>
    <property type="project" value="UniProtKB-KW"/>
</dbReference>
<proteinExistence type="inferred from homology"/>
<protein>
    <submittedName>
        <fullName evidence="5">Glycosyl hydrolases family 32 N-terminal domain-containing protein</fullName>
    </submittedName>
</protein>
<accession>A0A1M6E1F7</accession>
<reference evidence="5 6" key="1">
    <citation type="submission" date="2016-11" db="EMBL/GenBank/DDBJ databases">
        <authorList>
            <person name="Jaros S."/>
            <person name="Januszkiewicz K."/>
            <person name="Wedrychowicz H."/>
        </authorList>
    </citation>
    <scope>NUCLEOTIDE SEQUENCE [LARGE SCALE GENOMIC DNA]</scope>
    <source>
        <strain evidence="5 6">DSM 27063</strain>
    </source>
</reference>
<name>A0A1M6E1F7_9BACT</name>
<dbReference type="InterPro" id="IPR013148">
    <property type="entry name" value="Glyco_hydro_32_N"/>
</dbReference>
<dbReference type="STRING" id="1168035.SAMN05444280_10624"/>
<evidence type="ECO:0000313" key="5">
    <source>
        <dbReference type="EMBL" id="SHI79354.1"/>
    </source>
</evidence>
<dbReference type="Gene3D" id="2.115.10.20">
    <property type="entry name" value="Glycosyl hydrolase domain, family 43"/>
    <property type="match status" value="1"/>
</dbReference>
<organism evidence="5 6">
    <name type="scientific">Tangfeifania diversioriginum</name>
    <dbReference type="NCBI Taxonomy" id="1168035"/>
    <lineage>
        <taxon>Bacteria</taxon>
        <taxon>Pseudomonadati</taxon>
        <taxon>Bacteroidota</taxon>
        <taxon>Bacteroidia</taxon>
        <taxon>Marinilabiliales</taxon>
        <taxon>Prolixibacteraceae</taxon>
        <taxon>Tangfeifania</taxon>
    </lineage>
</organism>
<evidence type="ECO:0000256" key="2">
    <source>
        <dbReference type="ARBA" id="ARBA00022801"/>
    </source>
</evidence>
<dbReference type="SUPFAM" id="SSF75005">
    <property type="entry name" value="Arabinanase/levansucrase/invertase"/>
    <property type="match status" value="1"/>
</dbReference>
<evidence type="ECO:0000256" key="3">
    <source>
        <dbReference type="ARBA" id="ARBA00023295"/>
    </source>
</evidence>